<dbReference type="PROSITE" id="PS51746">
    <property type="entry name" value="PPM_2"/>
    <property type="match status" value="1"/>
</dbReference>
<dbReference type="AlphaFoldDB" id="A0A9D4UHH4"/>
<feature type="region of interest" description="Disordered" evidence="1">
    <location>
        <begin position="26"/>
        <end position="49"/>
    </location>
</feature>
<evidence type="ECO:0000313" key="4">
    <source>
        <dbReference type="Proteomes" id="UP000886520"/>
    </source>
</evidence>
<feature type="compositionally biased region" description="Polar residues" evidence="1">
    <location>
        <begin position="29"/>
        <end position="39"/>
    </location>
</feature>
<organism evidence="3 4">
    <name type="scientific">Adiantum capillus-veneris</name>
    <name type="common">Maidenhair fern</name>
    <dbReference type="NCBI Taxonomy" id="13818"/>
    <lineage>
        <taxon>Eukaryota</taxon>
        <taxon>Viridiplantae</taxon>
        <taxon>Streptophyta</taxon>
        <taxon>Embryophyta</taxon>
        <taxon>Tracheophyta</taxon>
        <taxon>Polypodiopsida</taxon>
        <taxon>Polypodiidae</taxon>
        <taxon>Polypodiales</taxon>
        <taxon>Pteridineae</taxon>
        <taxon>Pteridaceae</taxon>
        <taxon>Vittarioideae</taxon>
        <taxon>Adiantum</taxon>
    </lineage>
</organism>
<dbReference type="GO" id="GO:0004722">
    <property type="term" value="F:protein serine/threonine phosphatase activity"/>
    <property type="evidence" value="ECO:0007669"/>
    <property type="project" value="InterPro"/>
</dbReference>
<dbReference type="Gene3D" id="3.60.40.10">
    <property type="entry name" value="PPM-type phosphatase domain"/>
    <property type="match status" value="2"/>
</dbReference>
<gene>
    <name evidence="3" type="ORF">GOP47_0016344</name>
</gene>
<name>A0A9D4UHH4_ADICA</name>
<dbReference type="InterPro" id="IPR001932">
    <property type="entry name" value="PPM-type_phosphatase-like_dom"/>
</dbReference>
<evidence type="ECO:0000259" key="2">
    <source>
        <dbReference type="PROSITE" id="PS51746"/>
    </source>
</evidence>
<accession>A0A9D4UHH4</accession>
<reference evidence="3" key="1">
    <citation type="submission" date="2021-01" db="EMBL/GenBank/DDBJ databases">
        <title>Adiantum capillus-veneris genome.</title>
        <authorList>
            <person name="Fang Y."/>
            <person name="Liao Q."/>
        </authorList>
    </citation>
    <scope>NUCLEOTIDE SEQUENCE</scope>
    <source>
        <strain evidence="3">H3</strain>
        <tissue evidence="3">Leaf</tissue>
    </source>
</reference>
<dbReference type="PANTHER" id="PTHR47992">
    <property type="entry name" value="PROTEIN PHOSPHATASE"/>
    <property type="match status" value="1"/>
</dbReference>
<dbReference type="InterPro" id="IPR036457">
    <property type="entry name" value="PPM-type-like_dom_sf"/>
</dbReference>
<dbReference type="Proteomes" id="UP000886520">
    <property type="component" value="Chromosome 16"/>
</dbReference>
<sequence>MVAPPSPAPCNELESQCSDKWPVRENMPCPSTAQGSTSAFPDPQVHGSSLAQKVAGDSDAHECTTLIGSEVCNEACNVGCGGNTIDDTSQLYGQIPVHSQRICKLPEAAFMSSSHHVAGGGAYAPTEGPLTGVMSICGMRPEMEDSVTVAHRFLLMPCKRTGGCSGTCLSNANGQDADADLPLHCFGVYDGHGGSQVAKICKEKLHSTLAKEIQCTMGSDGTGASAQFSWEQVWAKVMRSTFCKIDAEIEGNCSCNWFPCPMTTSRIEETKWKESKQRVVRVICWNGYRVFGVLAMSRAIGDRYLKPYVIAEPEVKCISRSDDDECLILASDGLWDVLANKEVCDVARRCLSRRAGPDDGSRSPGFTTGSNDKRAEAAAALLTKMALSKGSQDNISVVVVDLKDRTRS</sequence>
<feature type="domain" description="PPM-type phosphatase" evidence="2">
    <location>
        <begin position="130"/>
        <end position="402"/>
    </location>
</feature>
<dbReference type="SMART" id="SM00332">
    <property type="entry name" value="PP2Cc"/>
    <property type="match status" value="1"/>
</dbReference>
<dbReference type="SUPFAM" id="SSF81606">
    <property type="entry name" value="PP2C-like"/>
    <property type="match status" value="1"/>
</dbReference>
<dbReference type="InterPro" id="IPR015655">
    <property type="entry name" value="PP2C"/>
</dbReference>
<dbReference type="CDD" id="cd00143">
    <property type="entry name" value="PP2Cc"/>
    <property type="match status" value="1"/>
</dbReference>
<proteinExistence type="predicted"/>
<evidence type="ECO:0000313" key="3">
    <source>
        <dbReference type="EMBL" id="KAI5067999.1"/>
    </source>
</evidence>
<dbReference type="OrthoDB" id="10264738at2759"/>
<dbReference type="Pfam" id="PF00481">
    <property type="entry name" value="PP2C"/>
    <property type="match status" value="2"/>
</dbReference>
<protein>
    <recommendedName>
        <fullName evidence="2">PPM-type phosphatase domain-containing protein</fullName>
    </recommendedName>
</protein>
<comment type="caution">
    <text evidence="3">The sequence shown here is derived from an EMBL/GenBank/DDBJ whole genome shotgun (WGS) entry which is preliminary data.</text>
</comment>
<evidence type="ECO:0000256" key="1">
    <source>
        <dbReference type="SAM" id="MobiDB-lite"/>
    </source>
</evidence>
<dbReference type="EMBL" id="JABFUD020000016">
    <property type="protein sequence ID" value="KAI5067999.1"/>
    <property type="molecule type" value="Genomic_DNA"/>
</dbReference>
<keyword evidence="4" id="KW-1185">Reference proteome</keyword>